<name>A0ABP1QCW2_9HEXA</name>
<reference evidence="1 2" key="1">
    <citation type="submission" date="2024-08" db="EMBL/GenBank/DDBJ databases">
        <authorList>
            <person name="Cucini C."/>
            <person name="Frati F."/>
        </authorList>
    </citation>
    <scope>NUCLEOTIDE SEQUENCE [LARGE SCALE GENOMIC DNA]</scope>
</reference>
<evidence type="ECO:0000313" key="2">
    <source>
        <dbReference type="Proteomes" id="UP001642540"/>
    </source>
</evidence>
<protein>
    <submittedName>
        <fullName evidence="1">Uncharacterized protein</fullName>
    </submittedName>
</protein>
<dbReference type="Proteomes" id="UP001642540">
    <property type="component" value="Unassembled WGS sequence"/>
</dbReference>
<comment type="caution">
    <text evidence="1">The sequence shown here is derived from an EMBL/GenBank/DDBJ whole genome shotgun (WGS) entry which is preliminary data.</text>
</comment>
<accession>A0ABP1QCW2</accession>
<evidence type="ECO:0000313" key="1">
    <source>
        <dbReference type="EMBL" id="CAL8098451.1"/>
    </source>
</evidence>
<sequence length="158" mass="18110">MEPHFRYDVVGIDHYMHCMLIGSPGVGSNSNDFIKRLKTGKWSGPMSWPADRWAYAFDFSTNLAGRIRIYLANATSEPFARRHLIRENKHDCTIYMMDQTDATSCASLGGCYSELEDDDNDTPEKPSVLLLDNDDAPKSQKMKSKYIRFHLEHDIPLF</sequence>
<organism evidence="1 2">
    <name type="scientific">Orchesella dallaii</name>
    <dbReference type="NCBI Taxonomy" id="48710"/>
    <lineage>
        <taxon>Eukaryota</taxon>
        <taxon>Metazoa</taxon>
        <taxon>Ecdysozoa</taxon>
        <taxon>Arthropoda</taxon>
        <taxon>Hexapoda</taxon>
        <taxon>Collembola</taxon>
        <taxon>Entomobryomorpha</taxon>
        <taxon>Entomobryoidea</taxon>
        <taxon>Orchesellidae</taxon>
        <taxon>Orchesellinae</taxon>
        <taxon>Orchesella</taxon>
    </lineage>
</organism>
<gene>
    <name evidence="1" type="ORF">ODALV1_LOCUS9941</name>
</gene>
<proteinExistence type="predicted"/>
<keyword evidence="2" id="KW-1185">Reference proteome</keyword>
<dbReference type="EMBL" id="CAXLJM020000030">
    <property type="protein sequence ID" value="CAL8098451.1"/>
    <property type="molecule type" value="Genomic_DNA"/>
</dbReference>